<gene>
    <name evidence="4" type="primary">rps19e</name>
    <name evidence="5" type="ORF">OXIME_000053</name>
</gene>
<keyword evidence="3 4" id="KW-0687">Ribonucleoprotein</keyword>
<sequence>MVDVKKVPTDVLLKNLAEGFKNNKKIKLPEWVEFAKAGIHKEKAWEQPDWYYTRLASTLRKVFIKGPIGISKLSEEYGGRVDRGSKRYHPAKGSRSIVRHMLQTLEELGLVKKVKEGRIISPEGNSLLDKISKETLTMLSEKDKTFEKFL</sequence>
<dbReference type="InterPro" id="IPR036388">
    <property type="entry name" value="WH-like_DNA-bd_sf"/>
</dbReference>
<dbReference type="Gene3D" id="1.10.10.10">
    <property type="entry name" value="Winged helix-like DNA-binding domain superfamily/Winged helix DNA-binding domain"/>
    <property type="match status" value="1"/>
</dbReference>
<dbReference type="GO" id="GO:0006412">
    <property type="term" value="P:translation"/>
    <property type="evidence" value="ECO:0007669"/>
    <property type="project" value="UniProtKB-UniRule"/>
</dbReference>
<dbReference type="SUPFAM" id="SSF46785">
    <property type="entry name" value="Winged helix' DNA-binding domain"/>
    <property type="match status" value="1"/>
</dbReference>
<dbReference type="RefSeq" id="WP_393971495.1">
    <property type="nucleotide sequence ID" value="NZ_CP133772.1"/>
</dbReference>
<dbReference type="InterPro" id="IPR001266">
    <property type="entry name" value="Ribosomal_eS19"/>
</dbReference>
<comment type="subunit">
    <text evidence="4">Part of the 30S ribosomal subunit.</text>
</comment>
<dbReference type="GO" id="GO:0003735">
    <property type="term" value="F:structural constituent of ribosome"/>
    <property type="evidence" value="ECO:0007669"/>
    <property type="project" value="InterPro"/>
</dbReference>
<dbReference type="PANTHER" id="PTHR11710:SF0">
    <property type="entry name" value="40S RIBOSOMAL PROTEIN S19"/>
    <property type="match status" value="1"/>
</dbReference>
<dbReference type="PANTHER" id="PTHR11710">
    <property type="entry name" value="40S RIBOSOMAL PROTEIN S19"/>
    <property type="match status" value="1"/>
</dbReference>
<evidence type="ECO:0000256" key="4">
    <source>
        <dbReference type="HAMAP-Rule" id="MF_01474"/>
    </source>
</evidence>
<dbReference type="InterPro" id="IPR027548">
    <property type="entry name" value="Ribosomal_eS19_archaeal"/>
</dbReference>
<dbReference type="NCBIfam" id="NF006811">
    <property type="entry name" value="PRK09333.1"/>
    <property type="match status" value="1"/>
</dbReference>
<evidence type="ECO:0000313" key="5">
    <source>
        <dbReference type="EMBL" id="WYX99521.1"/>
    </source>
</evidence>
<evidence type="ECO:0000256" key="1">
    <source>
        <dbReference type="ARBA" id="ARBA00010014"/>
    </source>
</evidence>
<protein>
    <recommendedName>
        <fullName evidence="4">Small ribosomal subunit protein eS19</fullName>
    </recommendedName>
</protein>
<dbReference type="GO" id="GO:0003723">
    <property type="term" value="F:RNA binding"/>
    <property type="evidence" value="ECO:0007669"/>
    <property type="project" value="TreeGrafter"/>
</dbReference>
<keyword evidence="2 4" id="KW-0689">Ribosomal protein</keyword>
<evidence type="ECO:0000256" key="2">
    <source>
        <dbReference type="ARBA" id="ARBA00022980"/>
    </source>
</evidence>
<accession>A0AAX4NFB4</accession>
<dbReference type="FunFam" id="1.10.10.10:FF:000118">
    <property type="entry name" value="40S ribosomal protein S19"/>
    <property type="match status" value="1"/>
</dbReference>
<comment type="similarity">
    <text evidence="1 4">Belongs to the eukaryotic ribosomal protein eS19 family.</text>
</comment>
<reference evidence="5 6" key="1">
    <citation type="submission" date="2023-09" db="EMBL/GenBank/DDBJ databases">
        <authorList>
            <person name="Golyshina O.V."/>
            <person name="Lunev E.A."/>
            <person name="Bargiela R."/>
            <person name="Gaines M.C."/>
            <person name="Daum B."/>
            <person name="Bale N.J."/>
            <person name="Koenen M."/>
            <person name="Sinninghe Damst J.S."/>
            <person name="Yakimov M."/>
            <person name="Golyshin P.N."/>
        </authorList>
    </citation>
    <scope>NUCLEOTIDE SEQUENCE [LARGE SCALE GENOMIC DNA]</scope>
    <source>
        <strain evidence="5 6">M1</strain>
    </source>
</reference>
<comment type="function">
    <text evidence="4">May be involved in maturation of the 30S ribosomal subunit.</text>
</comment>
<dbReference type="InterPro" id="IPR036390">
    <property type="entry name" value="WH_DNA-bd_sf"/>
</dbReference>
<name>A0AAX4NFB4_9ARCH</name>
<dbReference type="HAMAP" id="MF_01474">
    <property type="entry name" value="Ribosomal_eS19"/>
    <property type="match status" value="1"/>
</dbReference>
<dbReference type="KEGG" id="omr:OXIME_000053"/>
<evidence type="ECO:0000313" key="6">
    <source>
        <dbReference type="Proteomes" id="UP001451606"/>
    </source>
</evidence>
<dbReference type="GeneID" id="95966777"/>
<organism evidence="5 6">
    <name type="scientific">Oxyplasma meridianum</name>
    <dbReference type="NCBI Taxonomy" id="3073602"/>
    <lineage>
        <taxon>Archaea</taxon>
        <taxon>Methanobacteriati</taxon>
        <taxon>Thermoplasmatota</taxon>
        <taxon>Thermoplasmata</taxon>
        <taxon>Thermoplasmatales</taxon>
        <taxon>Thermoplasmataceae</taxon>
        <taxon>Oxyplasma</taxon>
    </lineage>
</organism>
<dbReference type="EMBL" id="CP133772">
    <property type="protein sequence ID" value="WYX99521.1"/>
    <property type="molecule type" value="Genomic_DNA"/>
</dbReference>
<dbReference type="Proteomes" id="UP001451606">
    <property type="component" value="Chromosome"/>
</dbReference>
<dbReference type="AlphaFoldDB" id="A0AAX4NFB4"/>
<dbReference type="SMART" id="SM01413">
    <property type="entry name" value="Ribosomal_S19e"/>
    <property type="match status" value="1"/>
</dbReference>
<keyword evidence="6" id="KW-1185">Reference proteome</keyword>
<proteinExistence type="inferred from homology"/>
<dbReference type="GO" id="GO:0000028">
    <property type="term" value="P:ribosomal small subunit assembly"/>
    <property type="evidence" value="ECO:0007669"/>
    <property type="project" value="TreeGrafter"/>
</dbReference>
<evidence type="ECO:0000256" key="3">
    <source>
        <dbReference type="ARBA" id="ARBA00023274"/>
    </source>
</evidence>
<dbReference type="GO" id="GO:0022627">
    <property type="term" value="C:cytosolic small ribosomal subunit"/>
    <property type="evidence" value="ECO:0007669"/>
    <property type="project" value="TreeGrafter"/>
</dbReference>
<dbReference type="Pfam" id="PF01090">
    <property type="entry name" value="Ribosomal_S19e"/>
    <property type="match status" value="1"/>
</dbReference>